<proteinExistence type="inferred from homology"/>
<dbReference type="Pfam" id="PF01916">
    <property type="entry name" value="DS"/>
    <property type="match status" value="1"/>
</dbReference>
<feature type="region of interest" description="Disordered" evidence="4">
    <location>
        <begin position="1"/>
        <end position="23"/>
    </location>
</feature>
<dbReference type="InterPro" id="IPR023496">
    <property type="entry name" value="Deoxyhypusine_synthase-like"/>
</dbReference>
<dbReference type="InterPro" id="IPR029035">
    <property type="entry name" value="DHS-like_NAD/FAD-binding_dom"/>
</dbReference>
<evidence type="ECO:0000256" key="3">
    <source>
        <dbReference type="ARBA" id="ARBA00022679"/>
    </source>
</evidence>
<evidence type="ECO:0000256" key="4">
    <source>
        <dbReference type="SAM" id="MobiDB-lite"/>
    </source>
</evidence>
<sequence length="370" mass="41850">MKSDTKITENEKKEKTETTAENEKKKEILSNELKHIDMKKFNVVPLIEEFENTAFQARNLATAAKIYEKMLVDKKCSVILCLAGSLFSAGLKEVVYDLVKFNMVDAIVSTGAIIVDQDFFEALGFKHYVGTLLTDDKILRKHSIDRIYDTYIDEEELRICDETIGKIADELEPKPYSSREFIIEMGNFLDKFKQQYPAAENSVVLECYKKGVPIFVPAFSDCSAGFGLIEHQFKREGREKVTIDSAKDFLELTKIKLDANETGLVMIGGGVPKNFAQDITVAADVLSKFVNKEAKMHKYAVQITVADERDGGLSGSTLKEAHSWGKVDNRWTQMVYSEATIALPLLASYVYHKGAWKNRKPKNYNKFLSE</sequence>
<evidence type="ECO:0000313" key="5">
    <source>
        <dbReference type="EMBL" id="NCN64471.1"/>
    </source>
</evidence>
<dbReference type="GO" id="GO:0034038">
    <property type="term" value="F:deoxyhypusine synthase activity"/>
    <property type="evidence" value="ECO:0007669"/>
    <property type="project" value="TreeGrafter"/>
</dbReference>
<dbReference type="EMBL" id="JAACQH010000017">
    <property type="protein sequence ID" value="NCS91018.1"/>
    <property type="molecule type" value="Genomic_DNA"/>
</dbReference>
<organism evidence="5 7">
    <name type="scientific">Candidatus Altarchaeum hamiconexum</name>
    <dbReference type="NCBI Taxonomy" id="1803513"/>
    <lineage>
        <taxon>Archaea</taxon>
        <taxon>Candidatus Altarchaeota</taxon>
        <taxon>Candidatus Altiarchaeia</taxon>
        <taxon>Candidatus Altarchaeales</taxon>
        <taxon>Candidatus Altarchaeaceae</taxon>
        <taxon>Candidatus Altarchaeum</taxon>
    </lineage>
</organism>
<dbReference type="PANTHER" id="PTHR11703:SF2">
    <property type="entry name" value="DEOXYHYPUSINE SYNTHASE-LIKE PROTEIN"/>
    <property type="match status" value="1"/>
</dbReference>
<evidence type="ECO:0000313" key="6">
    <source>
        <dbReference type="EMBL" id="NCS91018.1"/>
    </source>
</evidence>
<dbReference type="PANTHER" id="PTHR11703">
    <property type="entry name" value="DEOXYHYPUSINE SYNTHASE"/>
    <property type="match status" value="1"/>
</dbReference>
<dbReference type="GO" id="GO:0005737">
    <property type="term" value="C:cytoplasm"/>
    <property type="evidence" value="ECO:0007669"/>
    <property type="project" value="TreeGrafter"/>
</dbReference>
<dbReference type="EMBL" id="JAACVF010000001">
    <property type="protein sequence ID" value="NCN64471.1"/>
    <property type="molecule type" value="Genomic_DNA"/>
</dbReference>
<reference evidence="5" key="1">
    <citation type="submission" date="2019-11" db="EMBL/GenBank/DDBJ databases">
        <title>Lipid analysis of CO2-rich subsurface aquifers suggests an autotrophy-based deep biosphere with lysolipids enriched in CPR bacteria.</title>
        <authorList>
            <person name="Probst A.J."/>
            <person name="Elling F.J."/>
            <person name="Castelle C.J."/>
            <person name="Zhu Q."/>
            <person name="Elvert M."/>
            <person name="Birarda G."/>
            <person name="Holman H.-Y."/>
            <person name="Lane K.R."/>
            <person name="Ladd B."/>
            <person name="Ryan M.C."/>
            <person name="Woyke T."/>
            <person name="Hinrichs K.-U."/>
            <person name="Banfield J.F."/>
        </authorList>
    </citation>
    <scope>NUCLEOTIDE SEQUENCE</scope>
    <source>
        <strain evidence="5">CG_2015-01_33_1645</strain>
        <strain evidence="6">CG_2015-04_33_537</strain>
    </source>
</reference>
<keyword evidence="3" id="KW-0808">Transferase</keyword>
<gene>
    <name evidence="6" type="ORF">GW779_01145</name>
    <name evidence="5" type="ORF">GW910_00080</name>
</gene>
<evidence type="ECO:0000313" key="7">
    <source>
        <dbReference type="Proteomes" id="UP000768163"/>
    </source>
</evidence>
<accession>A0A8J8CE73</accession>
<dbReference type="SUPFAM" id="SSF52467">
    <property type="entry name" value="DHS-like NAD/FAD-binding domain"/>
    <property type="match status" value="1"/>
</dbReference>
<evidence type="ECO:0000256" key="1">
    <source>
        <dbReference type="ARBA" id="ARBA00009892"/>
    </source>
</evidence>
<protein>
    <recommendedName>
        <fullName evidence="2">Deoxyhypusine synthase-like protein</fullName>
    </recommendedName>
</protein>
<dbReference type="NCBIfam" id="NF002699">
    <property type="entry name" value="PRK02492.1"/>
    <property type="match status" value="1"/>
</dbReference>
<name>A0A8J8CE73_9ARCH</name>
<dbReference type="Proteomes" id="UP000768163">
    <property type="component" value="Unassembled WGS sequence"/>
</dbReference>
<dbReference type="InterPro" id="IPR036982">
    <property type="entry name" value="Deoxyhypusine_synthase_sf"/>
</dbReference>
<evidence type="ECO:0000256" key="2">
    <source>
        <dbReference type="ARBA" id="ARBA00017979"/>
    </source>
</evidence>
<dbReference type="HAMAP" id="MF_00640">
    <property type="entry name" value="DHS_like"/>
    <property type="match status" value="1"/>
</dbReference>
<comment type="caution">
    <text evidence="5">The sequence shown here is derived from an EMBL/GenBank/DDBJ whole genome shotgun (WGS) entry which is preliminary data.</text>
</comment>
<dbReference type="AlphaFoldDB" id="A0A8J8CE73"/>
<dbReference type="InterPro" id="IPR002773">
    <property type="entry name" value="Deoxyhypusine_synthase"/>
</dbReference>
<dbReference type="Gene3D" id="3.40.910.10">
    <property type="entry name" value="Deoxyhypusine synthase"/>
    <property type="match status" value="1"/>
</dbReference>
<dbReference type="Proteomes" id="UP000738826">
    <property type="component" value="Unassembled WGS sequence"/>
</dbReference>
<comment type="similarity">
    <text evidence="1">Belongs to the deoxyhypusine synthase family.</text>
</comment>